<reference evidence="2 3" key="1">
    <citation type="submission" date="2015-01" db="EMBL/GenBank/DDBJ databases">
        <title>Evolution of Trichinella species and genotypes.</title>
        <authorList>
            <person name="Korhonen P.K."/>
            <person name="Edoardo P."/>
            <person name="Giuseppe L.R."/>
            <person name="Gasser R.B."/>
        </authorList>
    </citation>
    <scope>NUCLEOTIDE SEQUENCE [LARGE SCALE GENOMIC DNA]</scope>
    <source>
        <strain evidence="2">ISS2496</strain>
    </source>
</reference>
<evidence type="ECO:0000256" key="1">
    <source>
        <dbReference type="SAM" id="Phobius"/>
    </source>
</evidence>
<keyword evidence="1" id="KW-0472">Membrane</keyword>
<keyword evidence="1" id="KW-1133">Transmembrane helix</keyword>
<comment type="caution">
    <text evidence="2">The sequence shown here is derived from an EMBL/GenBank/DDBJ whole genome shotgun (WGS) entry which is preliminary data.</text>
</comment>
<evidence type="ECO:0000313" key="3">
    <source>
        <dbReference type="Proteomes" id="UP000054783"/>
    </source>
</evidence>
<proteinExistence type="predicted"/>
<feature type="transmembrane region" description="Helical" evidence="1">
    <location>
        <begin position="7"/>
        <end position="27"/>
    </location>
</feature>
<keyword evidence="3" id="KW-1185">Reference proteome</keyword>
<gene>
    <name evidence="2" type="ORF">T12_15414</name>
</gene>
<accession>A0A0V0ZS70</accession>
<sequence>MALRVEVDAVMFIIGTSVVSLIIRLWIMSSYEARTDANQCSPGVSMSQLMALSNCVSYASGVFPCHARSREPDAELCKFKFSKKIPEGMPRA</sequence>
<protein>
    <submittedName>
        <fullName evidence="2">Uncharacterized protein</fullName>
    </submittedName>
</protein>
<organism evidence="2 3">
    <name type="scientific">Trichinella patagoniensis</name>
    <dbReference type="NCBI Taxonomy" id="990121"/>
    <lineage>
        <taxon>Eukaryota</taxon>
        <taxon>Metazoa</taxon>
        <taxon>Ecdysozoa</taxon>
        <taxon>Nematoda</taxon>
        <taxon>Enoplea</taxon>
        <taxon>Dorylaimia</taxon>
        <taxon>Trichinellida</taxon>
        <taxon>Trichinellidae</taxon>
        <taxon>Trichinella</taxon>
    </lineage>
</organism>
<dbReference type="EMBL" id="JYDQ01000097">
    <property type="protein sequence ID" value="KRY15311.1"/>
    <property type="molecule type" value="Genomic_DNA"/>
</dbReference>
<evidence type="ECO:0000313" key="2">
    <source>
        <dbReference type="EMBL" id="KRY15311.1"/>
    </source>
</evidence>
<dbReference type="AlphaFoldDB" id="A0A0V0ZS70"/>
<keyword evidence="1" id="KW-0812">Transmembrane</keyword>
<dbReference type="Proteomes" id="UP000054783">
    <property type="component" value="Unassembled WGS sequence"/>
</dbReference>
<name>A0A0V0ZS70_9BILA</name>